<reference evidence="6 7" key="1">
    <citation type="submission" date="2017-04" db="EMBL/GenBank/DDBJ databases">
        <authorList>
            <person name="Afonso C.L."/>
            <person name="Miller P.J."/>
            <person name="Scott M.A."/>
            <person name="Spackman E."/>
            <person name="Goraichik I."/>
            <person name="Dimitrov K.M."/>
            <person name="Suarez D.L."/>
            <person name="Swayne D.E."/>
        </authorList>
    </citation>
    <scope>NUCLEOTIDE SEQUENCE [LARGE SCALE GENOMIC DNA]</scope>
    <source>
        <strain evidence="6 7">CGMCC 1.10972</strain>
    </source>
</reference>
<evidence type="ECO:0000256" key="4">
    <source>
        <dbReference type="PROSITE-ProRule" id="PRU00433"/>
    </source>
</evidence>
<feature type="domain" description="Cytochrome c" evidence="5">
    <location>
        <begin position="40"/>
        <end position="148"/>
    </location>
</feature>
<dbReference type="STRING" id="937218.SAMN06297251_12418"/>
<evidence type="ECO:0000256" key="3">
    <source>
        <dbReference type="ARBA" id="ARBA00023004"/>
    </source>
</evidence>
<dbReference type="EMBL" id="FWXR01000024">
    <property type="protein sequence ID" value="SMD07749.1"/>
    <property type="molecule type" value="Genomic_DNA"/>
</dbReference>
<name>A0A1W2EDF7_9HYPH</name>
<organism evidence="6 7">
    <name type="scientific">Fulvimarina manganoxydans</name>
    <dbReference type="NCBI Taxonomy" id="937218"/>
    <lineage>
        <taxon>Bacteria</taxon>
        <taxon>Pseudomonadati</taxon>
        <taxon>Pseudomonadota</taxon>
        <taxon>Alphaproteobacteria</taxon>
        <taxon>Hyphomicrobiales</taxon>
        <taxon>Aurantimonadaceae</taxon>
        <taxon>Fulvimarina</taxon>
    </lineage>
</organism>
<sequence length="311" mass="32853">MLDRILTVLFVVILLGAGLVYGLTIPDRLNAAALPDPAMGDAARGETVFWAGGCASCHAPSKAEGDDKLKLGGGDPIRSDFGTFHAPNISPDPDAGIGQWSFVDFANAMKRGVSPDGKHLYPAFPYTSYVKMTDGDLNDLWAFMRTLPKVATTAPANDLAFPFNVRRGIGLWKLAFMDGPGPIIALPEDASEAQKRGRYLVEGPGHCGQCHTPRLLYGAGGLDDAHWLQGAPNPDGEGRIPNITPSEAGIGSWSASDIAYYLESGFTPDFDSVGGSMVDVQENIARLPAADREAIAAYLKVVPAAGGRPGE</sequence>
<accession>A0A1W2EDF7</accession>
<dbReference type="OrthoDB" id="9811281at2"/>
<gene>
    <name evidence="6" type="ORF">SAMN06297251_12418</name>
</gene>
<dbReference type="GO" id="GO:0020037">
    <property type="term" value="F:heme binding"/>
    <property type="evidence" value="ECO:0007669"/>
    <property type="project" value="InterPro"/>
</dbReference>
<feature type="domain" description="Cytochrome c" evidence="5">
    <location>
        <begin position="192"/>
        <end position="303"/>
    </location>
</feature>
<evidence type="ECO:0000256" key="1">
    <source>
        <dbReference type="ARBA" id="ARBA00022617"/>
    </source>
</evidence>
<dbReference type="InterPro" id="IPR051459">
    <property type="entry name" value="Cytochrome_c-type_DH"/>
</dbReference>
<dbReference type="Pfam" id="PF00034">
    <property type="entry name" value="Cytochrom_C"/>
    <property type="match status" value="1"/>
</dbReference>
<evidence type="ECO:0000259" key="5">
    <source>
        <dbReference type="PROSITE" id="PS51007"/>
    </source>
</evidence>
<dbReference type="Proteomes" id="UP000192656">
    <property type="component" value="Unassembled WGS sequence"/>
</dbReference>
<proteinExistence type="predicted"/>
<dbReference type="InterPro" id="IPR036909">
    <property type="entry name" value="Cyt_c-like_dom_sf"/>
</dbReference>
<keyword evidence="3 4" id="KW-0408">Iron</keyword>
<keyword evidence="2 4" id="KW-0479">Metal-binding</keyword>
<dbReference type="RefSeq" id="WP_084412152.1">
    <property type="nucleotide sequence ID" value="NZ_FWXR01000024.1"/>
</dbReference>
<keyword evidence="7" id="KW-1185">Reference proteome</keyword>
<dbReference type="PANTHER" id="PTHR35008:SF8">
    <property type="entry name" value="ALCOHOL DEHYDROGENASE CYTOCHROME C SUBUNIT"/>
    <property type="match status" value="1"/>
</dbReference>
<dbReference type="Gene3D" id="1.10.760.10">
    <property type="entry name" value="Cytochrome c-like domain"/>
    <property type="match status" value="1"/>
</dbReference>
<dbReference type="PROSITE" id="PS51007">
    <property type="entry name" value="CYTC"/>
    <property type="match status" value="2"/>
</dbReference>
<dbReference type="InterPro" id="IPR009056">
    <property type="entry name" value="Cyt_c-like_dom"/>
</dbReference>
<dbReference type="AlphaFoldDB" id="A0A1W2EDF7"/>
<dbReference type="SUPFAM" id="SSF46626">
    <property type="entry name" value="Cytochrome c"/>
    <property type="match status" value="2"/>
</dbReference>
<evidence type="ECO:0000256" key="2">
    <source>
        <dbReference type="ARBA" id="ARBA00022723"/>
    </source>
</evidence>
<dbReference type="PANTHER" id="PTHR35008">
    <property type="entry name" value="BLL4482 PROTEIN-RELATED"/>
    <property type="match status" value="1"/>
</dbReference>
<dbReference type="GO" id="GO:0046872">
    <property type="term" value="F:metal ion binding"/>
    <property type="evidence" value="ECO:0007669"/>
    <property type="project" value="UniProtKB-KW"/>
</dbReference>
<evidence type="ECO:0000313" key="7">
    <source>
        <dbReference type="Proteomes" id="UP000192656"/>
    </source>
</evidence>
<protein>
    <submittedName>
        <fullName evidence="6">Cytochrome c, mono-and diheme variants</fullName>
    </submittedName>
</protein>
<keyword evidence="1 4" id="KW-0349">Heme</keyword>
<evidence type="ECO:0000313" key="6">
    <source>
        <dbReference type="EMBL" id="SMD07749.1"/>
    </source>
</evidence>
<dbReference type="GO" id="GO:0009055">
    <property type="term" value="F:electron transfer activity"/>
    <property type="evidence" value="ECO:0007669"/>
    <property type="project" value="InterPro"/>
</dbReference>